<accession>A0A3M6T5V7</accession>
<organism evidence="1 2">
    <name type="scientific">Pocillopora damicornis</name>
    <name type="common">Cauliflower coral</name>
    <name type="synonym">Millepora damicornis</name>
    <dbReference type="NCBI Taxonomy" id="46731"/>
    <lineage>
        <taxon>Eukaryota</taxon>
        <taxon>Metazoa</taxon>
        <taxon>Cnidaria</taxon>
        <taxon>Anthozoa</taxon>
        <taxon>Hexacorallia</taxon>
        <taxon>Scleractinia</taxon>
        <taxon>Astrocoeniina</taxon>
        <taxon>Pocilloporidae</taxon>
        <taxon>Pocillopora</taxon>
    </lineage>
</organism>
<reference evidence="1 2" key="1">
    <citation type="journal article" date="2018" name="Sci. Rep.">
        <title>Comparative analysis of the Pocillopora damicornis genome highlights role of immune system in coral evolution.</title>
        <authorList>
            <person name="Cunning R."/>
            <person name="Bay R.A."/>
            <person name="Gillette P."/>
            <person name="Baker A.C."/>
            <person name="Traylor-Knowles N."/>
        </authorList>
    </citation>
    <scope>NUCLEOTIDE SEQUENCE [LARGE SCALE GENOMIC DNA]</scope>
    <source>
        <strain evidence="1">RSMAS</strain>
        <tissue evidence="1">Whole animal</tissue>
    </source>
</reference>
<evidence type="ECO:0000313" key="2">
    <source>
        <dbReference type="Proteomes" id="UP000275408"/>
    </source>
</evidence>
<sequence length="166" mass="19274">MLVDSHLTSLNAYISHLKTSPIDKKARAQAMSEMPIEKIPRHRTQQRQLDHFLELTMRPYYYQDVAYGTRTIKLTSVEEFVIPNMVRTVVKCTIIKQYMDHCKENGFEPINCWEKCFFPKKSEFVKKAREACQLVCDVMALRDGKALFQAVVDHEQKCETAVDVGL</sequence>
<proteinExistence type="predicted"/>
<dbReference type="STRING" id="46731.A0A3M6T5V7"/>
<dbReference type="OrthoDB" id="5988824at2759"/>
<dbReference type="Proteomes" id="UP000275408">
    <property type="component" value="Unassembled WGS sequence"/>
</dbReference>
<protein>
    <submittedName>
        <fullName evidence="1">Uncharacterized protein</fullName>
    </submittedName>
</protein>
<dbReference type="AlphaFoldDB" id="A0A3M6T5V7"/>
<evidence type="ECO:0000313" key="1">
    <source>
        <dbReference type="EMBL" id="RMX36742.1"/>
    </source>
</evidence>
<gene>
    <name evidence="1" type="ORF">pdam_00023176</name>
</gene>
<keyword evidence="2" id="KW-1185">Reference proteome</keyword>
<comment type="caution">
    <text evidence="1">The sequence shown here is derived from an EMBL/GenBank/DDBJ whole genome shotgun (WGS) entry which is preliminary data.</text>
</comment>
<dbReference type="EMBL" id="RCHS01004226">
    <property type="protein sequence ID" value="RMX36742.1"/>
    <property type="molecule type" value="Genomic_DNA"/>
</dbReference>
<name>A0A3M6T5V7_POCDA</name>